<feature type="compositionally biased region" description="Pro residues" evidence="1">
    <location>
        <begin position="35"/>
        <end position="52"/>
    </location>
</feature>
<accession>A0AAN6IR54</accession>
<dbReference type="EMBL" id="JAJGCB010000025">
    <property type="protein sequence ID" value="KAJ8987388.1"/>
    <property type="molecule type" value="Genomic_DNA"/>
</dbReference>
<name>A0AAN6IR54_EXODE</name>
<evidence type="ECO:0000313" key="3">
    <source>
        <dbReference type="Proteomes" id="UP001161757"/>
    </source>
</evidence>
<evidence type="ECO:0000313" key="2">
    <source>
        <dbReference type="EMBL" id="KAJ8987388.1"/>
    </source>
</evidence>
<proteinExistence type="predicted"/>
<feature type="compositionally biased region" description="Acidic residues" evidence="1">
    <location>
        <begin position="327"/>
        <end position="349"/>
    </location>
</feature>
<organism evidence="2 3">
    <name type="scientific">Exophiala dermatitidis</name>
    <name type="common">Black yeast-like fungus</name>
    <name type="synonym">Wangiella dermatitidis</name>
    <dbReference type="NCBI Taxonomy" id="5970"/>
    <lineage>
        <taxon>Eukaryota</taxon>
        <taxon>Fungi</taxon>
        <taxon>Dikarya</taxon>
        <taxon>Ascomycota</taxon>
        <taxon>Pezizomycotina</taxon>
        <taxon>Eurotiomycetes</taxon>
        <taxon>Chaetothyriomycetidae</taxon>
        <taxon>Chaetothyriales</taxon>
        <taxon>Herpotrichiellaceae</taxon>
        <taxon>Exophiala</taxon>
    </lineage>
</organism>
<comment type="caution">
    <text evidence="2">The sequence shown here is derived from an EMBL/GenBank/DDBJ whole genome shotgun (WGS) entry which is preliminary data.</text>
</comment>
<gene>
    <name evidence="2" type="ORF">HRR80_008541</name>
</gene>
<sequence length="366" mass="41348">MGTITKAQALAQLIASIPKADRNTTRSSASAYRAPLPPPPGFQLPDNVPPSPFSTLTKAQQHNYNHNDADKTNNANDADNAAVSDYLRRQDLDRRAPVVVSTNPEHGNEYMELNAWELTIRAIKTLFPDRKTWKTANTAALQASATHRKGICARLAHHTVLRQNITIDLLIRSRLIQSGTYAFTQDTLDNHRAWMDWWLGFPDLANKIVKHVNWIKLLEEEYIRAEPIWVEFWTRMEREEDVSLPHGCPGQPFSPANVNYVSTTAVRTLKTVLLDLSTHDTKRAFLQSHIGKGREVVAQFYEDLPAWREWTTMGSDDATAVPLLEEPEMGFVEELEDGEEEEQEEEHEEGEDKHGGSGSGDPEFDL</sequence>
<dbReference type="Proteomes" id="UP001161757">
    <property type="component" value="Unassembled WGS sequence"/>
</dbReference>
<dbReference type="AlphaFoldDB" id="A0AAN6IR54"/>
<reference evidence="2" key="1">
    <citation type="submission" date="2023-01" db="EMBL/GenBank/DDBJ databases">
        <title>Exophiala dermititidis isolated from Cystic Fibrosis Patient.</title>
        <authorList>
            <person name="Kurbessoian T."/>
            <person name="Crocker A."/>
            <person name="Murante D."/>
            <person name="Hogan D.A."/>
            <person name="Stajich J.E."/>
        </authorList>
    </citation>
    <scope>NUCLEOTIDE SEQUENCE</scope>
    <source>
        <strain evidence="2">Ex8</strain>
    </source>
</reference>
<feature type="region of interest" description="Disordered" evidence="1">
    <location>
        <begin position="327"/>
        <end position="366"/>
    </location>
</feature>
<evidence type="ECO:0000256" key="1">
    <source>
        <dbReference type="SAM" id="MobiDB-lite"/>
    </source>
</evidence>
<feature type="region of interest" description="Disordered" evidence="1">
    <location>
        <begin position="21"/>
        <end position="57"/>
    </location>
</feature>
<protein>
    <submittedName>
        <fullName evidence="2">Uncharacterized protein</fullName>
    </submittedName>
</protein>